<dbReference type="AlphaFoldDB" id="A0A5M6DLB3"/>
<gene>
    <name evidence="2" type="ORF">FYK55_00905</name>
</gene>
<comment type="caution">
    <text evidence="2">The sequence shown here is derived from an EMBL/GenBank/DDBJ whole genome shotgun (WGS) entry which is preliminary data.</text>
</comment>
<proteinExistence type="predicted"/>
<organism evidence="2 3">
    <name type="scientific">Roseiconus nitratireducens</name>
    <dbReference type="NCBI Taxonomy" id="2605748"/>
    <lineage>
        <taxon>Bacteria</taxon>
        <taxon>Pseudomonadati</taxon>
        <taxon>Planctomycetota</taxon>
        <taxon>Planctomycetia</taxon>
        <taxon>Pirellulales</taxon>
        <taxon>Pirellulaceae</taxon>
        <taxon>Roseiconus</taxon>
    </lineage>
</organism>
<keyword evidence="3" id="KW-1185">Reference proteome</keyword>
<feature type="region of interest" description="Disordered" evidence="1">
    <location>
        <begin position="691"/>
        <end position="739"/>
    </location>
</feature>
<name>A0A5M6DLB3_9BACT</name>
<dbReference type="EMBL" id="VWOX01000001">
    <property type="protein sequence ID" value="KAA5547009.1"/>
    <property type="molecule type" value="Genomic_DNA"/>
</dbReference>
<reference evidence="2 3" key="1">
    <citation type="submission" date="2019-08" db="EMBL/GenBank/DDBJ databases">
        <authorList>
            <person name="Dhanesh K."/>
            <person name="Kumar G."/>
            <person name="Sasikala C."/>
            <person name="Venkata Ramana C."/>
        </authorList>
    </citation>
    <scope>NUCLEOTIDE SEQUENCE [LARGE SCALE GENOMIC DNA]</scope>
    <source>
        <strain evidence="2 3">JC645</strain>
    </source>
</reference>
<dbReference type="Proteomes" id="UP000324479">
    <property type="component" value="Unassembled WGS sequence"/>
</dbReference>
<feature type="compositionally biased region" description="Basic and acidic residues" evidence="1">
    <location>
        <begin position="728"/>
        <end position="739"/>
    </location>
</feature>
<protein>
    <submittedName>
        <fullName evidence="2">Uncharacterized protein</fullName>
    </submittedName>
</protein>
<accession>A0A5M6DLB3</accession>
<sequence>MARAKAVVELTSDEQRLLDGFRKIESADASTREHLKKTGQTIEQHGKSVIDSMLSAGKATNATTEKILSQLKRTTKEGRQLFGALNDSMSELGLNGRQSVDEIVAKLDEVDPKVAEQAKKMLAHWRSADKQVHFHNTEQEIERLGKVNEKAAVSSTGDWSTFATSTITKIGSVVTAYFGIQEGIQAVNAFLRTQNELYSEALNKQTELAQAQQEGFKNLAGLSEASRLGLIESAPDIARATGFSSIAGLVKATGSAVSAGADKASAQSAVTAAALLSINTPEAIDELSSAAIDLRRATGSDDARENLGFLTLAGTQARVVDPNALAETIAPALVNTVGTVPEQNRKEASRQAAALFAAFSKETADTTGRSTSTATTQFANELGSFFGNFQQQMIDARSKVELLDRKIADGKDTEANREDRKRLLAFIEQGKGFQDPATLFGRISALQTNNAIRDQFFSREFGEVQFKGAFKRVTTAADALDKSMRESFGTIQVDRAAFDNQVREISGGTAPLRLAALQSRFKAASEASKVDDTLGGLRGLVREQFGQVMEETRGTGFAGFIESLPREFGARDSMFASANLPGSSVAAEAFNAMTRTIGRQGFLSMGGVSLEEAPKMEQAAIAVEGFRGAMLEAVRQDPASINEIARDIRMTASVGADPRIRQADGSIAQVPREEFFGDLVRELLKVTAESTRVQKEMKAELTKSRRATEETARNTKNGGRSPSQVQRETARETDRRAGR</sequence>
<feature type="compositionally biased region" description="Basic and acidic residues" evidence="1">
    <location>
        <begin position="692"/>
        <end position="713"/>
    </location>
</feature>
<evidence type="ECO:0000313" key="2">
    <source>
        <dbReference type="EMBL" id="KAA5547009.1"/>
    </source>
</evidence>
<feature type="compositionally biased region" description="Polar residues" evidence="1">
    <location>
        <begin position="714"/>
        <end position="727"/>
    </location>
</feature>
<evidence type="ECO:0000256" key="1">
    <source>
        <dbReference type="SAM" id="MobiDB-lite"/>
    </source>
</evidence>
<dbReference type="RefSeq" id="WP_150074116.1">
    <property type="nucleotide sequence ID" value="NZ_VWOX01000001.1"/>
</dbReference>
<evidence type="ECO:0000313" key="3">
    <source>
        <dbReference type="Proteomes" id="UP000324479"/>
    </source>
</evidence>